<evidence type="ECO:0000256" key="3">
    <source>
        <dbReference type="ARBA" id="ARBA00022722"/>
    </source>
</evidence>
<dbReference type="Pfam" id="PF00075">
    <property type="entry name" value="RNase_H"/>
    <property type="match status" value="1"/>
</dbReference>
<evidence type="ECO:0000256" key="5">
    <source>
        <dbReference type="ARBA" id="ARBA00022801"/>
    </source>
</evidence>
<evidence type="ECO:0000313" key="8">
    <source>
        <dbReference type="Ensembl" id="ENSTMTP00000014612.1"/>
    </source>
</evidence>
<dbReference type="GeneTree" id="ENSGT00940000160750"/>
<dbReference type="SUPFAM" id="SSF53098">
    <property type="entry name" value="Ribonuclease H-like"/>
    <property type="match status" value="1"/>
</dbReference>
<proteinExistence type="predicted"/>
<dbReference type="Gene3D" id="3.30.70.270">
    <property type="match status" value="1"/>
</dbReference>
<evidence type="ECO:0000256" key="4">
    <source>
        <dbReference type="ARBA" id="ARBA00022759"/>
    </source>
</evidence>
<keyword evidence="4" id="KW-0255">Endonuclease</keyword>
<dbReference type="InterPro" id="IPR036397">
    <property type="entry name" value="RNaseH_sf"/>
</dbReference>
<dbReference type="InterPro" id="IPR002156">
    <property type="entry name" value="RNaseH_domain"/>
</dbReference>
<dbReference type="PANTHER" id="PTHR41694:SF5">
    <property type="entry name" value="RIBONUCLEASE H"/>
    <property type="match status" value="1"/>
</dbReference>
<dbReference type="AlphaFoldDB" id="A0A674J3X5"/>
<dbReference type="InterPro" id="IPR043128">
    <property type="entry name" value="Rev_trsase/Diguanyl_cyclase"/>
</dbReference>
<dbReference type="GO" id="GO:0003964">
    <property type="term" value="F:RNA-directed DNA polymerase activity"/>
    <property type="evidence" value="ECO:0007669"/>
    <property type="project" value="UniProtKB-KW"/>
</dbReference>
<keyword evidence="5" id="KW-0378">Hydrolase</keyword>
<evidence type="ECO:0000256" key="1">
    <source>
        <dbReference type="ARBA" id="ARBA00022679"/>
    </source>
</evidence>
<reference evidence="8" key="1">
    <citation type="submission" date="2025-08" db="UniProtKB">
        <authorList>
            <consortium name="Ensembl"/>
        </authorList>
    </citation>
    <scope>IDENTIFICATION</scope>
</reference>
<dbReference type="InterPro" id="IPR043502">
    <property type="entry name" value="DNA/RNA_pol_sf"/>
</dbReference>
<protein>
    <recommendedName>
        <fullName evidence="7">RNase H type-1 domain-containing protein</fullName>
    </recommendedName>
</protein>
<reference evidence="8" key="2">
    <citation type="submission" date="2025-09" db="UniProtKB">
        <authorList>
            <consortium name="Ensembl"/>
        </authorList>
    </citation>
    <scope>IDENTIFICATION</scope>
</reference>
<dbReference type="Proteomes" id="UP000472274">
    <property type="component" value="Unplaced"/>
</dbReference>
<keyword evidence="2" id="KW-0548">Nucleotidyltransferase</keyword>
<dbReference type="SUPFAM" id="SSF56672">
    <property type="entry name" value="DNA/RNA polymerases"/>
    <property type="match status" value="1"/>
</dbReference>
<keyword evidence="9" id="KW-1185">Reference proteome</keyword>
<dbReference type="GO" id="GO:0003676">
    <property type="term" value="F:nucleic acid binding"/>
    <property type="evidence" value="ECO:0007669"/>
    <property type="project" value="InterPro"/>
</dbReference>
<accession>A0A674J3X5</accession>
<dbReference type="PROSITE" id="PS50879">
    <property type="entry name" value="RNASE_H_1"/>
    <property type="match status" value="1"/>
</dbReference>
<name>A0A674J3X5_9SAUR</name>
<dbReference type="Ensembl" id="ENSTMTT00000015115.1">
    <property type="protein sequence ID" value="ENSTMTP00000014612.1"/>
    <property type="gene ID" value="ENSTMTG00000010632.1"/>
</dbReference>
<dbReference type="CDD" id="cd09273">
    <property type="entry name" value="RNase_HI_RT_Bel"/>
    <property type="match status" value="1"/>
</dbReference>
<dbReference type="InterPro" id="IPR012337">
    <property type="entry name" value="RNaseH-like_sf"/>
</dbReference>
<sequence length="343" mass="38213">MRGYRVSQSKAQIALSEVQYLGFHIRQGERQLSNKRKEAICQVPIPSKRLRAFLGMAGFCRIWIPEFGLWAKPLYKCVKGAEHDPFHRSPEADRAFQLLGAWKRPTEKQEHGCLEIIDVQYSSRPDLKDQPLPNADLEWYTDGSSTVVDGQRRAGYAVVSLHDTVEAESLPAGTSAQLAELVALTRALELAKDKRVNIFTDSKYAFGVLHAYAGLWKQREMLTAQGSPVKHGSQILRLLEAVQLPSAVAVVHCKVHQREDQDVTKGNARADKEAKRAATLKSPTEENAQMHALIPSVGELAAPQYSQEDRNLADSLGLQEKEGWLYSTEGKILLPKGLIQPVL</sequence>
<feature type="domain" description="RNase H type-1" evidence="7">
    <location>
        <begin position="133"/>
        <end position="279"/>
    </location>
</feature>
<organism evidence="8 9">
    <name type="scientific">Terrapene triunguis</name>
    <name type="common">Three-toed box turtle</name>
    <dbReference type="NCBI Taxonomy" id="2587831"/>
    <lineage>
        <taxon>Eukaryota</taxon>
        <taxon>Metazoa</taxon>
        <taxon>Chordata</taxon>
        <taxon>Craniata</taxon>
        <taxon>Vertebrata</taxon>
        <taxon>Euteleostomi</taxon>
        <taxon>Archelosauria</taxon>
        <taxon>Testudinata</taxon>
        <taxon>Testudines</taxon>
        <taxon>Cryptodira</taxon>
        <taxon>Durocryptodira</taxon>
        <taxon>Testudinoidea</taxon>
        <taxon>Emydidae</taxon>
        <taxon>Terrapene</taxon>
    </lineage>
</organism>
<dbReference type="Gene3D" id="3.30.420.10">
    <property type="entry name" value="Ribonuclease H-like superfamily/Ribonuclease H"/>
    <property type="match status" value="1"/>
</dbReference>
<keyword evidence="3" id="KW-0540">Nuclease</keyword>
<evidence type="ECO:0000313" key="9">
    <source>
        <dbReference type="Proteomes" id="UP000472274"/>
    </source>
</evidence>
<keyword evidence="6" id="KW-0695">RNA-directed DNA polymerase</keyword>
<evidence type="ECO:0000259" key="7">
    <source>
        <dbReference type="PROSITE" id="PS50879"/>
    </source>
</evidence>
<keyword evidence="1" id="KW-0808">Transferase</keyword>
<evidence type="ECO:0000256" key="2">
    <source>
        <dbReference type="ARBA" id="ARBA00022695"/>
    </source>
</evidence>
<evidence type="ECO:0000256" key="6">
    <source>
        <dbReference type="ARBA" id="ARBA00022918"/>
    </source>
</evidence>
<dbReference type="InParanoid" id="A0A674J3X5"/>
<dbReference type="GO" id="GO:0004523">
    <property type="term" value="F:RNA-DNA hybrid ribonuclease activity"/>
    <property type="evidence" value="ECO:0007669"/>
    <property type="project" value="InterPro"/>
</dbReference>
<dbReference type="PANTHER" id="PTHR41694">
    <property type="entry name" value="ENDOGENOUS RETROVIRUS GROUP K MEMBER POL PROTEIN"/>
    <property type="match status" value="1"/>
</dbReference>